<name>A0A9D4LBC4_DREPO</name>
<sequence length="112" mass="13048">MDKSLIVPLNQSPLTLSELQMWGAQRTLRKCPGRLSRTVSLFPSFPFRTPWLKLKTERQSGAQTRFDIVSPLIVPKVELTILISDHRFVFVLDKSLILFRHMKNLIECLIIW</sequence>
<evidence type="ECO:0000313" key="2">
    <source>
        <dbReference type="Proteomes" id="UP000828390"/>
    </source>
</evidence>
<protein>
    <submittedName>
        <fullName evidence="1">Uncharacterized protein</fullName>
    </submittedName>
</protein>
<organism evidence="1 2">
    <name type="scientific">Dreissena polymorpha</name>
    <name type="common">Zebra mussel</name>
    <name type="synonym">Mytilus polymorpha</name>
    <dbReference type="NCBI Taxonomy" id="45954"/>
    <lineage>
        <taxon>Eukaryota</taxon>
        <taxon>Metazoa</taxon>
        <taxon>Spiralia</taxon>
        <taxon>Lophotrochozoa</taxon>
        <taxon>Mollusca</taxon>
        <taxon>Bivalvia</taxon>
        <taxon>Autobranchia</taxon>
        <taxon>Heteroconchia</taxon>
        <taxon>Euheterodonta</taxon>
        <taxon>Imparidentia</taxon>
        <taxon>Neoheterodontei</taxon>
        <taxon>Myida</taxon>
        <taxon>Dreissenoidea</taxon>
        <taxon>Dreissenidae</taxon>
        <taxon>Dreissena</taxon>
    </lineage>
</organism>
<comment type="caution">
    <text evidence="1">The sequence shown here is derived from an EMBL/GenBank/DDBJ whole genome shotgun (WGS) entry which is preliminary data.</text>
</comment>
<dbReference type="Proteomes" id="UP000828390">
    <property type="component" value="Unassembled WGS sequence"/>
</dbReference>
<proteinExistence type="predicted"/>
<gene>
    <name evidence="1" type="ORF">DPMN_097204</name>
</gene>
<dbReference type="EMBL" id="JAIWYP010000003">
    <property type="protein sequence ID" value="KAH3854658.1"/>
    <property type="molecule type" value="Genomic_DNA"/>
</dbReference>
<evidence type="ECO:0000313" key="1">
    <source>
        <dbReference type="EMBL" id="KAH3854658.1"/>
    </source>
</evidence>
<reference evidence="1" key="2">
    <citation type="submission" date="2020-11" db="EMBL/GenBank/DDBJ databases">
        <authorList>
            <person name="McCartney M.A."/>
            <person name="Auch B."/>
            <person name="Kono T."/>
            <person name="Mallez S."/>
            <person name="Becker A."/>
            <person name="Gohl D.M."/>
            <person name="Silverstein K.A.T."/>
            <person name="Koren S."/>
            <person name="Bechman K.B."/>
            <person name="Herman A."/>
            <person name="Abrahante J.E."/>
            <person name="Garbe J."/>
        </authorList>
    </citation>
    <scope>NUCLEOTIDE SEQUENCE</scope>
    <source>
        <strain evidence="1">Duluth1</strain>
        <tissue evidence="1">Whole animal</tissue>
    </source>
</reference>
<keyword evidence="2" id="KW-1185">Reference proteome</keyword>
<accession>A0A9D4LBC4</accession>
<reference evidence="1" key="1">
    <citation type="journal article" date="2019" name="bioRxiv">
        <title>The Genome of the Zebra Mussel, Dreissena polymorpha: A Resource for Invasive Species Research.</title>
        <authorList>
            <person name="McCartney M.A."/>
            <person name="Auch B."/>
            <person name="Kono T."/>
            <person name="Mallez S."/>
            <person name="Zhang Y."/>
            <person name="Obille A."/>
            <person name="Becker A."/>
            <person name="Abrahante J.E."/>
            <person name="Garbe J."/>
            <person name="Badalamenti J.P."/>
            <person name="Herman A."/>
            <person name="Mangelson H."/>
            <person name="Liachko I."/>
            <person name="Sullivan S."/>
            <person name="Sone E.D."/>
            <person name="Koren S."/>
            <person name="Silverstein K.A.T."/>
            <person name="Beckman K.B."/>
            <person name="Gohl D.M."/>
        </authorList>
    </citation>
    <scope>NUCLEOTIDE SEQUENCE</scope>
    <source>
        <strain evidence="1">Duluth1</strain>
        <tissue evidence="1">Whole animal</tissue>
    </source>
</reference>
<dbReference type="AlphaFoldDB" id="A0A9D4LBC4"/>